<dbReference type="InterPro" id="IPR001646">
    <property type="entry name" value="5peptide_repeat"/>
</dbReference>
<accession>A0A9Q2ZPX6</accession>
<organism evidence="1 2">
    <name type="scientific">Curtobacterium flaccumfaciens pv. flaccumfaciens</name>
    <dbReference type="NCBI Taxonomy" id="138532"/>
    <lineage>
        <taxon>Bacteria</taxon>
        <taxon>Bacillati</taxon>
        <taxon>Actinomycetota</taxon>
        <taxon>Actinomycetes</taxon>
        <taxon>Micrococcales</taxon>
        <taxon>Microbacteriaceae</taxon>
        <taxon>Curtobacterium</taxon>
    </lineage>
</organism>
<dbReference type="Proteomes" id="UP000709437">
    <property type="component" value="Unassembled WGS sequence"/>
</dbReference>
<dbReference type="Gene3D" id="2.160.20.80">
    <property type="entry name" value="E3 ubiquitin-protein ligase SopA"/>
    <property type="match status" value="1"/>
</dbReference>
<dbReference type="AlphaFoldDB" id="A0A9Q2ZPX6"/>
<name>A0A9Q2ZPX6_9MICO</name>
<dbReference type="Pfam" id="PF00805">
    <property type="entry name" value="Pentapeptide"/>
    <property type="match status" value="1"/>
</dbReference>
<comment type="caution">
    <text evidence="1">The sequence shown here is derived from an EMBL/GenBank/DDBJ whole genome shotgun (WGS) entry which is preliminary data.</text>
</comment>
<evidence type="ECO:0000313" key="2">
    <source>
        <dbReference type="Proteomes" id="UP000709437"/>
    </source>
</evidence>
<dbReference type="EMBL" id="JAHEWX010000002">
    <property type="protein sequence ID" value="MBT1540594.1"/>
    <property type="molecule type" value="Genomic_DNA"/>
</dbReference>
<protein>
    <submittedName>
        <fullName evidence="1">Pentapeptide repeat-containing protein</fullName>
    </submittedName>
</protein>
<evidence type="ECO:0000313" key="1">
    <source>
        <dbReference type="EMBL" id="MBT1540594.1"/>
    </source>
</evidence>
<sequence>MTTTDRSALRADCGNCFALCCTAFGFQRSADFPIDKPAGTPCGNLADDFSCTIHQTLRPRGFRGCTVFDCSGAGQYVSQTLYDGVSWRDHPDSRAEMFRVFPIVRLLHEMLWHLAEAQDRAVTPDSAEDAGLLTREIRRVLVAGRPTVLALDVEPLHERVRDVLVEVSGEVRARYRAGQDDSRAGLLRPGADLAGRDRRGRPMAGADLRGATAIGADLRGVDLSGVDLLGVDLRDARLDGADLSTALFLTQAQVNTAGGDTATMLPDGIDRPSHWVSEVVEWTVHRIPQN</sequence>
<dbReference type="RefSeq" id="WP_214562099.1">
    <property type="nucleotide sequence ID" value="NZ_JAHEWX010000002.1"/>
</dbReference>
<dbReference type="SUPFAM" id="SSF141571">
    <property type="entry name" value="Pentapeptide repeat-like"/>
    <property type="match status" value="1"/>
</dbReference>
<proteinExistence type="predicted"/>
<gene>
    <name evidence="1" type="ORF">KK103_02385</name>
</gene>
<reference evidence="1" key="1">
    <citation type="submission" date="2021-05" db="EMBL/GenBank/DDBJ databases">
        <title>Whole genome sequence of Curtobacterium flaccumfaciens pv. flaccumfaciens strain CFBP 3417.</title>
        <authorList>
            <person name="Osdaghi E."/>
            <person name="Taghouti G."/>
            <person name="Portier P."/>
            <person name="Fazliarab A."/>
            <person name="Taghavi S.M."/>
            <person name="Briand M."/>
            <person name="Le-Saux M."/>
            <person name="Jacques M.-A."/>
        </authorList>
    </citation>
    <scope>NUCLEOTIDE SEQUENCE</scope>
    <source>
        <strain evidence="1">CFBP 3417</strain>
    </source>
</reference>